<gene>
    <name evidence="2" type="ORF">EWM64_g8615</name>
</gene>
<proteinExistence type="predicted"/>
<keyword evidence="3" id="KW-1185">Reference proteome</keyword>
<feature type="compositionally biased region" description="Low complexity" evidence="1">
    <location>
        <begin position="1"/>
        <end position="13"/>
    </location>
</feature>
<dbReference type="AlphaFoldDB" id="A0A4Y9ZPN9"/>
<accession>A0A4Y9ZPN9</accession>
<evidence type="ECO:0000256" key="1">
    <source>
        <dbReference type="SAM" id="MobiDB-lite"/>
    </source>
</evidence>
<comment type="caution">
    <text evidence="2">The sequence shown here is derived from an EMBL/GenBank/DDBJ whole genome shotgun (WGS) entry which is preliminary data.</text>
</comment>
<reference evidence="2 3" key="1">
    <citation type="submission" date="2019-02" db="EMBL/GenBank/DDBJ databases">
        <title>Genome sequencing of the rare red list fungi Hericium alpestre (H. flagellum).</title>
        <authorList>
            <person name="Buettner E."/>
            <person name="Kellner H."/>
        </authorList>
    </citation>
    <scope>NUCLEOTIDE SEQUENCE [LARGE SCALE GENOMIC DNA]</scope>
    <source>
        <strain evidence="2 3">DSM 108284</strain>
    </source>
</reference>
<name>A0A4Y9ZPN9_9AGAM</name>
<evidence type="ECO:0000313" key="2">
    <source>
        <dbReference type="EMBL" id="TFY75399.1"/>
    </source>
</evidence>
<dbReference type="EMBL" id="SFCI01001590">
    <property type="protein sequence ID" value="TFY75399.1"/>
    <property type="molecule type" value="Genomic_DNA"/>
</dbReference>
<organism evidence="2 3">
    <name type="scientific">Hericium alpestre</name>
    <dbReference type="NCBI Taxonomy" id="135208"/>
    <lineage>
        <taxon>Eukaryota</taxon>
        <taxon>Fungi</taxon>
        <taxon>Dikarya</taxon>
        <taxon>Basidiomycota</taxon>
        <taxon>Agaricomycotina</taxon>
        <taxon>Agaricomycetes</taxon>
        <taxon>Russulales</taxon>
        <taxon>Hericiaceae</taxon>
        <taxon>Hericium</taxon>
    </lineage>
</organism>
<sequence length="65" mass="7072">MIITTPTLTDTALPTPPTSPSERPTDPHSVVLLNSLVQFYQHESLWAPTALARARARFSCPGPQS</sequence>
<protein>
    <submittedName>
        <fullName evidence="2">Uncharacterized protein</fullName>
    </submittedName>
</protein>
<dbReference type="Proteomes" id="UP000298061">
    <property type="component" value="Unassembled WGS sequence"/>
</dbReference>
<evidence type="ECO:0000313" key="3">
    <source>
        <dbReference type="Proteomes" id="UP000298061"/>
    </source>
</evidence>
<feature type="region of interest" description="Disordered" evidence="1">
    <location>
        <begin position="1"/>
        <end position="27"/>
    </location>
</feature>